<dbReference type="EMBL" id="KI632139">
    <property type="protein sequence ID" value="EYU24140.1"/>
    <property type="molecule type" value="Genomic_DNA"/>
</dbReference>
<keyword evidence="2" id="KW-1185">Reference proteome</keyword>
<organism evidence="1 2">
    <name type="scientific">Erythranthe guttata</name>
    <name type="common">Yellow monkey flower</name>
    <name type="synonym">Mimulus guttatus</name>
    <dbReference type="NCBI Taxonomy" id="4155"/>
    <lineage>
        <taxon>Eukaryota</taxon>
        <taxon>Viridiplantae</taxon>
        <taxon>Streptophyta</taxon>
        <taxon>Embryophyta</taxon>
        <taxon>Tracheophyta</taxon>
        <taxon>Spermatophyta</taxon>
        <taxon>Magnoliopsida</taxon>
        <taxon>eudicotyledons</taxon>
        <taxon>Gunneridae</taxon>
        <taxon>Pentapetalae</taxon>
        <taxon>asterids</taxon>
        <taxon>lamiids</taxon>
        <taxon>Lamiales</taxon>
        <taxon>Phrymaceae</taxon>
        <taxon>Erythranthe</taxon>
    </lineage>
</organism>
<proteinExistence type="predicted"/>
<accession>A0A022QCA4</accession>
<name>A0A022QCA4_ERYGU</name>
<sequence>MSDSINLELSVNCVCARLLVSSPPVNYGRETKTQKLNYIKKALIASLIGSPPIQVKLLFNFSCTCS</sequence>
<gene>
    <name evidence="1" type="ORF">MIMGU_mgv1a017567mg</name>
</gene>
<dbReference type="Proteomes" id="UP000030748">
    <property type="component" value="Unassembled WGS sequence"/>
</dbReference>
<evidence type="ECO:0000313" key="2">
    <source>
        <dbReference type="Proteomes" id="UP000030748"/>
    </source>
</evidence>
<reference evidence="1 2" key="1">
    <citation type="journal article" date="2013" name="Proc. Natl. Acad. Sci. U.S.A.">
        <title>Fine-scale variation in meiotic recombination in Mimulus inferred from population shotgun sequencing.</title>
        <authorList>
            <person name="Hellsten U."/>
            <person name="Wright K.M."/>
            <person name="Jenkins J."/>
            <person name="Shu S."/>
            <person name="Yuan Y."/>
            <person name="Wessler S.R."/>
            <person name="Schmutz J."/>
            <person name="Willis J.H."/>
            <person name="Rokhsar D.S."/>
        </authorList>
    </citation>
    <scope>NUCLEOTIDE SEQUENCE [LARGE SCALE GENOMIC DNA]</scope>
    <source>
        <strain evidence="2">cv. DUN x IM62</strain>
    </source>
</reference>
<evidence type="ECO:0000313" key="1">
    <source>
        <dbReference type="EMBL" id="EYU24140.1"/>
    </source>
</evidence>
<protein>
    <submittedName>
        <fullName evidence="1">Uncharacterized protein</fullName>
    </submittedName>
</protein>
<dbReference type="AlphaFoldDB" id="A0A022QCA4"/>